<dbReference type="InterPro" id="IPR041816">
    <property type="entry name" value="Dbr1_N"/>
</dbReference>
<dbReference type="FunFam" id="3.60.21.10:FF:000035">
    <property type="entry name" value="Lariat debranching enzyme"/>
    <property type="match status" value="1"/>
</dbReference>
<dbReference type="Pfam" id="PF00149">
    <property type="entry name" value="Metallophos"/>
    <property type="match status" value="1"/>
</dbReference>
<evidence type="ECO:0000256" key="10">
    <source>
        <dbReference type="ARBA" id="ARBA00023004"/>
    </source>
</evidence>
<accession>A0A8H3I7U0</accession>
<keyword evidence="9" id="KW-0862">Zinc</keyword>
<dbReference type="SMART" id="SM01124">
    <property type="entry name" value="DBR1"/>
    <property type="match status" value="1"/>
</dbReference>
<dbReference type="GO" id="GO:0000398">
    <property type="term" value="P:mRNA splicing, via spliceosome"/>
    <property type="evidence" value="ECO:0007669"/>
    <property type="project" value="TreeGrafter"/>
</dbReference>
<keyword evidence="12" id="KW-0539">Nucleus</keyword>
<evidence type="ECO:0000256" key="5">
    <source>
        <dbReference type="ARBA" id="ARBA00006045"/>
    </source>
</evidence>
<dbReference type="OrthoDB" id="407609at2759"/>
<evidence type="ECO:0000259" key="14">
    <source>
        <dbReference type="SMART" id="SM01124"/>
    </source>
</evidence>
<dbReference type="CDD" id="cd00844">
    <property type="entry name" value="MPP_Dbr1_N"/>
    <property type="match status" value="1"/>
</dbReference>
<dbReference type="InterPro" id="IPR029052">
    <property type="entry name" value="Metallo-depent_PP-like"/>
</dbReference>
<evidence type="ECO:0000256" key="1">
    <source>
        <dbReference type="ARBA" id="ARBA00001936"/>
    </source>
</evidence>
<dbReference type="Proteomes" id="UP000664169">
    <property type="component" value="Unassembled WGS sequence"/>
</dbReference>
<dbReference type="InterPro" id="IPR004843">
    <property type="entry name" value="Calcineurin-like_PHP"/>
</dbReference>
<dbReference type="InterPro" id="IPR007708">
    <property type="entry name" value="DBR1_C"/>
</dbReference>
<evidence type="ECO:0000256" key="8">
    <source>
        <dbReference type="ARBA" id="ARBA00022801"/>
    </source>
</evidence>
<dbReference type="GO" id="GO:0046872">
    <property type="term" value="F:metal ion binding"/>
    <property type="evidence" value="ECO:0007669"/>
    <property type="project" value="UniProtKB-KW"/>
</dbReference>
<dbReference type="GO" id="GO:0008419">
    <property type="term" value="F:RNA lariat debranching enzyme activity"/>
    <property type="evidence" value="ECO:0007669"/>
    <property type="project" value="UniProtKB-ARBA"/>
</dbReference>
<keyword evidence="8" id="KW-0378">Hydrolase</keyword>
<evidence type="ECO:0000256" key="11">
    <source>
        <dbReference type="ARBA" id="ARBA00023211"/>
    </source>
</evidence>
<dbReference type="Pfam" id="PF05011">
    <property type="entry name" value="DBR1"/>
    <property type="match status" value="1"/>
</dbReference>
<sequence length="594" mass="67465">MTSSTTQLIEVQERQDTPGVRIAIEGCGHGTLNNIYSSITAACKAKSWPGVDLLIICGDFEAIRNSYDLHAMAVPAKYRHMGDFHEYYSGARTAPYLTLFIGGNHEASNYLFELYYGGWVAPNIYYMGAANVLRLGPLRIAGMSGIWKGGHYRKQHYERLPYNDDHLRSIYHIRELDVRKLLQIRTQVDIGLSHDWPARIEWCGDWKDLFRRKAHFEADARNGTLGSIAAKEVLERLRPRYWFSAHMHVRFTALVKHNVDHLNPSSSPNQQYPQVVNLHAIDLDIGEDEAVVQQTNDTNTRGDVANSDEIQLDLSDLENDAALPSMSLNNGTHNPDEIQIDEEDDKKPQSDTLNALPAQKADTGISEDLRAQLPDSFKRPVSPKKLAFPQAIRNDCTKFLALDKCLPNRDFLQLSDILLPEQVGESRTRPFRLEYDKEWLAITRVFAKELVLGRNNFPVPRHKGEDVYRKLIEQEEEWVEQHIASQGSMLIPDNFVKVAPVYDPLVGPETRELPKEYANPQSTQFCSMLQIDNPFEMAKEEKARREAESSRIQNELSRFGRGQFGDRGRNSRGGRGNRGGRGRGGYGRGQTHTH</sequence>
<evidence type="ECO:0000256" key="2">
    <source>
        <dbReference type="ARBA" id="ARBA00001947"/>
    </source>
</evidence>
<comment type="subcellular location">
    <subcellularLocation>
        <location evidence="4">Nucleus</location>
    </subcellularLocation>
</comment>
<evidence type="ECO:0000313" key="15">
    <source>
        <dbReference type="EMBL" id="CAF9903624.1"/>
    </source>
</evidence>
<evidence type="ECO:0000256" key="3">
    <source>
        <dbReference type="ARBA" id="ARBA00001954"/>
    </source>
</evidence>
<keyword evidence="6" id="KW-0507">mRNA processing</keyword>
<organism evidence="15 16">
    <name type="scientific">Gomphillus americanus</name>
    <dbReference type="NCBI Taxonomy" id="1940652"/>
    <lineage>
        <taxon>Eukaryota</taxon>
        <taxon>Fungi</taxon>
        <taxon>Dikarya</taxon>
        <taxon>Ascomycota</taxon>
        <taxon>Pezizomycotina</taxon>
        <taxon>Lecanoromycetes</taxon>
        <taxon>OSLEUM clade</taxon>
        <taxon>Ostropomycetidae</taxon>
        <taxon>Ostropales</taxon>
        <taxon>Graphidaceae</taxon>
        <taxon>Gomphilloideae</taxon>
        <taxon>Gomphillus</taxon>
    </lineage>
</organism>
<evidence type="ECO:0000256" key="7">
    <source>
        <dbReference type="ARBA" id="ARBA00022723"/>
    </source>
</evidence>
<feature type="compositionally biased region" description="Gly residues" evidence="13">
    <location>
        <begin position="571"/>
        <end position="588"/>
    </location>
</feature>
<keyword evidence="7" id="KW-0479">Metal-binding</keyword>
<evidence type="ECO:0000256" key="6">
    <source>
        <dbReference type="ARBA" id="ARBA00022664"/>
    </source>
</evidence>
<dbReference type="PANTHER" id="PTHR12849">
    <property type="entry name" value="RNA LARIAT DEBRANCHING ENZYME"/>
    <property type="match status" value="1"/>
</dbReference>
<dbReference type="PANTHER" id="PTHR12849:SF0">
    <property type="entry name" value="LARIAT DEBRANCHING ENZYME"/>
    <property type="match status" value="1"/>
</dbReference>
<evidence type="ECO:0000313" key="16">
    <source>
        <dbReference type="Proteomes" id="UP000664169"/>
    </source>
</evidence>
<name>A0A8H3I7U0_9LECA</name>
<comment type="caution">
    <text evidence="15">The sequence shown here is derived from an EMBL/GenBank/DDBJ whole genome shotgun (WGS) entry which is preliminary data.</text>
</comment>
<dbReference type="EMBL" id="CAJPDQ010000001">
    <property type="protein sequence ID" value="CAF9903624.1"/>
    <property type="molecule type" value="Genomic_DNA"/>
</dbReference>
<evidence type="ECO:0000256" key="9">
    <source>
        <dbReference type="ARBA" id="ARBA00022833"/>
    </source>
</evidence>
<keyword evidence="16" id="KW-1185">Reference proteome</keyword>
<dbReference type="GO" id="GO:0005634">
    <property type="term" value="C:nucleus"/>
    <property type="evidence" value="ECO:0007669"/>
    <property type="project" value="UniProtKB-SubCell"/>
</dbReference>
<gene>
    <name evidence="15" type="ORF">GOMPHAMPRED_000442</name>
</gene>
<feature type="region of interest" description="Disordered" evidence="13">
    <location>
        <begin position="541"/>
        <end position="594"/>
    </location>
</feature>
<proteinExistence type="inferred from homology"/>
<protein>
    <recommendedName>
        <fullName evidence="14">Lariat debranching enzyme C-terminal domain-containing protein</fullName>
    </recommendedName>
</protein>
<evidence type="ECO:0000256" key="13">
    <source>
        <dbReference type="SAM" id="MobiDB-lite"/>
    </source>
</evidence>
<dbReference type="SUPFAM" id="SSF56300">
    <property type="entry name" value="Metallo-dependent phosphatases"/>
    <property type="match status" value="1"/>
</dbReference>
<comment type="cofactor">
    <cofactor evidence="1">
        <name>Mn(2+)</name>
        <dbReference type="ChEBI" id="CHEBI:29035"/>
    </cofactor>
</comment>
<evidence type="ECO:0000256" key="12">
    <source>
        <dbReference type="ARBA" id="ARBA00023242"/>
    </source>
</evidence>
<keyword evidence="11" id="KW-0464">Manganese</keyword>
<comment type="cofactor">
    <cofactor evidence="3">
        <name>Fe(2+)</name>
        <dbReference type="ChEBI" id="CHEBI:29033"/>
    </cofactor>
</comment>
<feature type="domain" description="Lariat debranching enzyme C-terminal" evidence="14">
    <location>
        <begin position="388"/>
        <end position="535"/>
    </location>
</feature>
<comment type="similarity">
    <text evidence="5">Belongs to the lariat debranching enzyme family.</text>
</comment>
<feature type="region of interest" description="Disordered" evidence="13">
    <location>
        <begin position="322"/>
        <end position="352"/>
    </location>
</feature>
<keyword evidence="10" id="KW-0408">Iron</keyword>
<comment type="cofactor">
    <cofactor evidence="2">
        <name>Zn(2+)</name>
        <dbReference type="ChEBI" id="CHEBI:29105"/>
    </cofactor>
</comment>
<evidence type="ECO:0000256" key="4">
    <source>
        <dbReference type="ARBA" id="ARBA00004123"/>
    </source>
</evidence>
<reference evidence="15" key="1">
    <citation type="submission" date="2021-03" db="EMBL/GenBank/DDBJ databases">
        <authorList>
            <person name="Tagirdzhanova G."/>
        </authorList>
    </citation>
    <scope>NUCLEOTIDE SEQUENCE</scope>
</reference>
<dbReference type="AlphaFoldDB" id="A0A8H3I7U0"/>